<comment type="caution">
    <text evidence="2">The sequence shown here is derived from an EMBL/GenBank/DDBJ whole genome shotgun (WGS) entry which is preliminary data.</text>
</comment>
<feature type="compositionally biased region" description="Polar residues" evidence="1">
    <location>
        <begin position="108"/>
        <end position="138"/>
    </location>
</feature>
<sequence>MLPPRGSTSVSLHDTNYKKSMQENLDYKVSTQLESAHGRKSVRSSQVFDPHSPAISEANTAKSRKKLLTLEEKRPPQDSKSSKRRIKSKVPGVRPSHESQKTVEESSSHLPQTAKSSVKGSITSEQTNHLSLQSRDTK</sequence>
<feature type="compositionally biased region" description="Polar residues" evidence="1">
    <location>
        <begin position="1"/>
        <end position="14"/>
    </location>
</feature>
<evidence type="ECO:0000313" key="2">
    <source>
        <dbReference type="EMBL" id="KAF6021517.1"/>
    </source>
</evidence>
<evidence type="ECO:0000313" key="3">
    <source>
        <dbReference type="Proteomes" id="UP000593567"/>
    </source>
</evidence>
<evidence type="ECO:0000256" key="1">
    <source>
        <dbReference type="SAM" id="MobiDB-lite"/>
    </source>
</evidence>
<reference evidence="2" key="1">
    <citation type="submission" date="2020-06" db="EMBL/GenBank/DDBJ databases">
        <title>Draft genome of Bugula neritina, a colonial animal packing powerful symbionts and potential medicines.</title>
        <authorList>
            <person name="Rayko M."/>
        </authorList>
    </citation>
    <scope>NUCLEOTIDE SEQUENCE [LARGE SCALE GENOMIC DNA]</scope>
    <source>
        <strain evidence="2">Kwan_BN1</strain>
    </source>
</reference>
<protein>
    <submittedName>
        <fullName evidence="2">Uncharacterized protein</fullName>
    </submittedName>
</protein>
<gene>
    <name evidence="2" type="ORF">EB796_020176</name>
</gene>
<dbReference type="Proteomes" id="UP000593567">
    <property type="component" value="Unassembled WGS sequence"/>
</dbReference>
<feature type="compositionally biased region" description="Basic and acidic residues" evidence="1">
    <location>
        <begin position="68"/>
        <end position="81"/>
    </location>
</feature>
<feature type="compositionally biased region" description="Polar residues" evidence="1">
    <location>
        <begin position="22"/>
        <end position="34"/>
    </location>
</feature>
<name>A0A7J7J6H4_BUGNE</name>
<accession>A0A7J7J6H4</accession>
<dbReference type="EMBL" id="VXIV02003017">
    <property type="protein sequence ID" value="KAF6021517.1"/>
    <property type="molecule type" value="Genomic_DNA"/>
</dbReference>
<proteinExistence type="predicted"/>
<organism evidence="2 3">
    <name type="scientific">Bugula neritina</name>
    <name type="common">Brown bryozoan</name>
    <name type="synonym">Sertularia neritina</name>
    <dbReference type="NCBI Taxonomy" id="10212"/>
    <lineage>
        <taxon>Eukaryota</taxon>
        <taxon>Metazoa</taxon>
        <taxon>Spiralia</taxon>
        <taxon>Lophotrochozoa</taxon>
        <taxon>Bryozoa</taxon>
        <taxon>Gymnolaemata</taxon>
        <taxon>Cheilostomatida</taxon>
        <taxon>Flustrina</taxon>
        <taxon>Buguloidea</taxon>
        <taxon>Bugulidae</taxon>
        <taxon>Bugula</taxon>
    </lineage>
</organism>
<feature type="region of interest" description="Disordered" evidence="1">
    <location>
        <begin position="1"/>
        <end position="138"/>
    </location>
</feature>
<keyword evidence="3" id="KW-1185">Reference proteome</keyword>
<feature type="compositionally biased region" description="Basic and acidic residues" evidence="1">
    <location>
        <begin position="95"/>
        <end position="107"/>
    </location>
</feature>
<dbReference type="AlphaFoldDB" id="A0A7J7J6H4"/>